<evidence type="ECO:0000256" key="16">
    <source>
        <dbReference type="RuleBase" id="RU003515"/>
    </source>
</evidence>
<evidence type="ECO:0000256" key="4">
    <source>
        <dbReference type="ARBA" id="ARBA00004496"/>
    </source>
</evidence>
<name>A0A328VJJ3_9CHLR</name>
<dbReference type="CDD" id="cd07182">
    <property type="entry name" value="RNase_HII_bacteria_HII_like"/>
    <property type="match status" value="1"/>
</dbReference>
<dbReference type="NCBIfam" id="NF000595">
    <property type="entry name" value="PRK00015.1-3"/>
    <property type="match status" value="1"/>
</dbReference>
<gene>
    <name evidence="14" type="primary">rnhB</name>
    <name evidence="19" type="ORF">A4R35_16145</name>
</gene>
<evidence type="ECO:0000256" key="11">
    <source>
        <dbReference type="ARBA" id="ARBA00022759"/>
    </source>
</evidence>
<feature type="domain" description="RNase H type-2" evidence="18">
    <location>
        <begin position="17"/>
        <end position="229"/>
    </location>
</feature>
<feature type="binding site" evidence="14 15">
    <location>
        <position position="138"/>
    </location>
    <ligand>
        <name>a divalent metal cation</name>
        <dbReference type="ChEBI" id="CHEBI:60240"/>
    </ligand>
</feature>
<evidence type="ECO:0000256" key="15">
    <source>
        <dbReference type="PROSITE-ProRule" id="PRU01319"/>
    </source>
</evidence>
<keyword evidence="10 14" id="KW-0479">Metal-binding</keyword>
<keyword evidence="20" id="KW-1185">Reference proteome</keyword>
<keyword evidence="12 14" id="KW-0378">Hydrolase</keyword>
<dbReference type="InterPro" id="IPR024567">
    <property type="entry name" value="RNase_HII/HIII_dom"/>
</dbReference>
<keyword evidence="11 14" id="KW-0255">Endonuclease</keyword>
<evidence type="ECO:0000256" key="1">
    <source>
        <dbReference type="ARBA" id="ARBA00000077"/>
    </source>
</evidence>
<dbReference type="AlphaFoldDB" id="A0A328VJJ3"/>
<feature type="binding site" evidence="14 15">
    <location>
        <position position="23"/>
    </location>
    <ligand>
        <name>a divalent metal cation</name>
        <dbReference type="ChEBI" id="CHEBI:60240"/>
    </ligand>
</feature>
<dbReference type="PANTHER" id="PTHR10954">
    <property type="entry name" value="RIBONUCLEASE H2 SUBUNIT A"/>
    <property type="match status" value="1"/>
</dbReference>
<dbReference type="GO" id="GO:0003723">
    <property type="term" value="F:RNA binding"/>
    <property type="evidence" value="ECO:0007669"/>
    <property type="project" value="UniProtKB-UniRule"/>
</dbReference>
<dbReference type="EMBL" id="MCIF01000002">
    <property type="protein sequence ID" value="RAQ97071.1"/>
    <property type="molecule type" value="Genomic_DNA"/>
</dbReference>
<dbReference type="Proteomes" id="UP000248706">
    <property type="component" value="Unassembled WGS sequence"/>
</dbReference>
<feature type="binding site" evidence="14 15">
    <location>
        <position position="24"/>
    </location>
    <ligand>
        <name>a divalent metal cation</name>
        <dbReference type="ChEBI" id="CHEBI:60240"/>
    </ligand>
</feature>
<dbReference type="GO" id="GO:0032299">
    <property type="term" value="C:ribonuclease H2 complex"/>
    <property type="evidence" value="ECO:0007669"/>
    <property type="project" value="TreeGrafter"/>
</dbReference>
<evidence type="ECO:0000313" key="19">
    <source>
        <dbReference type="EMBL" id="RAQ97071.1"/>
    </source>
</evidence>
<dbReference type="PANTHER" id="PTHR10954:SF18">
    <property type="entry name" value="RIBONUCLEASE HII"/>
    <property type="match status" value="1"/>
</dbReference>
<comment type="subcellular location">
    <subcellularLocation>
        <location evidence="4 14">Cytoplasm</location>
    </subcellularLocation>
</comment>
<protein>
    <recommendedName>
        <fullName evidence="7 14">Ribonuclease HII</fullName>
        <shortName evidence="14">RNase HII</shortName>
        <ecNumber evidence="6 14">3.1.26.4</ecNumber>
    </recommendedName>
</protein>
<dbReference type="GO" id="GO:0004523">
    <property type="term" value="F:RNA-DNA hybrid ribonuclease activity"/>
    <property type="evidence" value="ECO:0007669"/>
    <property type="project" value="UniProtKB-UniRule"/>
</dbReference>
<reference evidence="19 20" key="1">
    <citation type="submission" date="2016-08" db="EMBL/GenBank/DDBJ databases">
        <title>Analysis of Carbohydrate Active Enzymes in Thermogemmatispora T81 Reveals Carbohydrate Degradation Ability.</title>
        <authorList>
            <person name="Tomazini A."/>
            <person name="Lal S."/>
            <person name="Stott M."/>
            <person name="Henrissat B."/>
            <person name="Polikarpov I."/>
            <person name="Sparling R."/>
            <person name="Levin D.B."/>
        </authorList>
    </citation>
    <scope>NUCLEOTIDE SEQUENCE [LARGE SCALE GENOMIC DNA]</scope>
    <source>
        <strain evidence="19 20">T81</strain>
    </source>
</reference>
<comment type="cofactor">
    <cofactor evidence="14 15">
        <name>Mn(2+)</name>
        <dbReference type="ChEBI" id="CHEBI:29035"/>
    </cofactor>
    <cofactor evidence="14 15">
        <name>Mg(2+)</name>
        <dbReference type="ChEBI" id="CHEBI:18420"/>
    </cofactor>
    <text evidence="14 15">Manganese or magnesium. Binds 1 divalent metal ion per monomer in the absence of substrate. May bind a second metal ion after substrate binding.</text>
</comment>
<dbReference type="Pfam" id="PF01351">
    <property type="entry name" value="RNase_HII"/>
    <property type="match status" value="2"/>
</dbReference>
<evidence type="ECO:0000256" key="2">
    <source>
        <dbReference type="ARBA" id="ARBA00001946"/>
    </source>
</evidence>
<evidence type="ECO:0000256" key="8">
    <source>
        <dbReference type="ARBA" id="ARBA00022490"/>
    </source>
</evidence>
<keyword evidence="13 14" id="KW-0464">Manganese</keyword>
<dbReference type="InterPro" id="IPR036397">
    <property type="entry name" value="RNaseH_sf"/>
</dbReference>
<dbReference type="HAMAP" id="MF_00052_B">
    <property type="entry name" value="RNase_HII_B"/>
    <property type="match status" value="1"/>
</dbReference>
<evidence type="ECO:0000256" key="5">
    <source>
        <dbReference type="ARBA" id="ARBA00007383"/>
    </source>
</evidence>
<dbReference type="GO" id="GO:0043137">
    <property type="term" value="P:DNA replication, removal of RNA primer"/>
    <property type="evidence" value="ECO:0007669"/>
    <property type="project" value="TreeGrafter"/>
</dbReference>
<dbReference type="InterPro" id="IPR001352">
    <property type="entry name" value="RNase_HII/HIII"/>
</dbReference>
<evidence type="ECO:0000256" key="14">
    <source>
        <dbReference type="HAMAP-Rule" id="MF_00052"/>
    </source>
</evidence>
<evidence type="ECO:0000259" key="18">
    <source>
        <dbReference type="PROSITE" id="PS51975"/>
    </source>
</evidence>
<sequence length="257" mass="28153">MEPTLEEELALLAQGYRFIAGLDEAGRGCLAGPVVAAAVILPVEQLARLTPAAETPEAESDQDSAALFLRTKLRDSKQMTPAQRERMYAVIQQRALAVGVGIAPVELIDARNILEATRWAMREALAQLEVRPEALLLDALTLPGVPLPQRPLIKGDARCLSIAAASVIAKVTRDHLMERLHEEFPVYGFDRHKGYGTEAHLAALRRYGVSPHHRRSFAPVRELVAGLFSALPESEAAETPLPTMPLESVEQEEDARF</sequence>
<organism evidence="19 20">
    <name type="scientific">Thermogemmatispora tikiterensis</name>
    <dbReference type="NCBI Taxonomy" id="1825093"/>
    <lineage>
        <taxon>Bacteria</taxon>
        <taxon>Bacillati</taxon>
        <taxon>Chloroflexota</taxon>
        <taxon>Ktedonobacteria</taxon>
        <taxon>Thermogemmatisporales</taxon>
        <taxon>Thermogemmatisporaceae</taxon>
        <taxon>Thermogemmatispora</taxon>
    </lineage>
</organism>
<dbReference type="InterPro" id="IPR012337">
    <property type="entry name" value="RNaseH-like_sf"/>
</dbReference>
<comment type="caution">
    <text evidence="19">The sequence shown here is derived from an EMBL/GenBank/DDBJ whole genome shotgun (WGS) entry which is preliminary data.</text>
</comment>
<evidence type="ECO:0000256" key="3">
    <source>
        <dbReference type="ARBA" id="ARBA00004065"/>
    </source>
</evidence>
<evidence type="ECO:0000256" key="10">
    <source>
        <dbReference type="ARBA" id="ARBA00022723"/>
    </source>
</evidence>
<dbReference type="NCBIfam" id="NF000594">
    <property type="entry name" value="PRK00015.1-1"/>
    <property type="match status" value="1"/>
</dbReference>
<comment type="catalytic activity">
    <reaction evidence="1 14 15 16">
        <text>Endonucleolytic cleavage to 5'-phosphomonoester.</text>
        <dbReference type="EC" id="3.1.26.4"/>
    </reaction>
</comment>
<dbReference type="SUPFAM" id="SSF53098">
    <property type="entry name" value="Ribonuclease H-like"/>
    <property type="match status" value="1"/>
</dbReference>
<accession>A0A328VJJ3</accession>
<evidence type="ECO:0000313" key="20">
    <source>
        <dbReference type="Proteomes" id="UP000248706"/>
    </source>
</evidence>
<feature type="region of interest" description="Disordered" evidence="17">
    <location>
        <begin position="236"/>
        <end position="257"/>
    </location>
</feature>
<dbReference type="GO" id="GO:0030145">
    <property type="term" value="F:manganese ion binding"/>
    <property type="evidence" value="ECO:0007669"/>
    <property type="project" value="UniProtKB-UniRule"/>
</dbReference>
<evidence type="ECO:0000256" key="17">
    <source>
        <dbReference type="SAM" id="MobiDB-lite"/>
    </source>
</evidence>
<dbReference type="GO" id="GO:0006298">
    <property type="term" value="P:mismatch repair"/>
    <property type="evidence" value="ECO:0007669"/>
    <property type="project" value="TreeGrafter"/>
</dbReference>
<evidence type="ECO:0000256" key="7">
    <source>
        <dbReference type="ARBA" id="ARBA00019179"/>
    </source>
</evidence>
<dbReference type="InterPro" id="IPR022898">
    <property type="entry name" value="RNase_HII"/>
</dbReference>
<dbReference type="PROSITE" id="PS51975">
    <property type="entry name" value="RNASE_H_2"/>
    <property type="match status" value="1"/>
</dbReference>
<comment type="similarity">
    <text evidence="5 14 16">Belongs to the RNase HII family.</text>
</comment>
<dbReference type="Gene3D" id="3.30.420.10">
    <property type="entry name" value="Ribonuclease H-like superfamily/Ribonuclease H"/>
    <property type="match status" value="1"/>
</dbReference>
<comment type="cofactor">
    <cofactor evidence="2">
        <name>Mg(2+)</name>
        <dbReference type="ChEBI" id="CHEBI:18420"/>
    </cofactor>
</comment>
<dbReference type="EC" id="3.1.26.4" evidence="6 14"/>
<evidence type="ECO:0000256" key="6">
    <source>
        <dbReference type="ARBA" id="ARBA00012180"/>
    </source>
</evidence>
<evidence type="ECO:0000256" key="13">
    <source>
        <dbReference type="ARBA" id="ARBA00023211"/>
    </source>
</evidence>
<evidence type="ECO:0000256" key="12">
    <source>
        <dbReference type="ARBA" id="ARBA00022801"/>
    </source>
</evidence>
<keyword evidence="9 14" id="KW-0540">Nuclease</keyword>
<comment type="function">
    <text evidence="3 14 16">Endonuclease that specifically degrades the RNA of RNA-DNA hybrids.</text>
</comment>
<dbReference type="GO" id="GO:0005737">
    <property type="term" value="C:cytoplasm"/>
    <property type="evidence" value="ECO:0007669"/>
    <property type="project" value="UniProtKB-SubCell"/>
</dbReference>
<evidence type="ECO:0000256" key="9">
    <source>
        <dbReference type="ARBA" id="ARBA00022722"/>
    </source>
</evidence>
<proteinExistence type="inferred from homology"/>
<keyword evidence="8 14" id="KW-0963">Cytoplasm</keyword>